<gene>
    <name evidence="1" type="ORF">MPL3356_150136</name>
</gene>
<sequence length="69" mass="7558">MLVFGAIPEANRYAPSRNCFGILAACKPNGRGAFHTGARARFSHRCYLASFKHVLGCGVRCGELERSRT</sequence>
<proteinExistence type="predicted"/>
<dbReference type="Proteomes" id="UP000045285">
    <property type="component" value="Unassembled WGS sequence"/>
</dbReference>
<accession>A0A090DEE4</accession>
<evidence type="ECO:0000313" key="2">
    <source>
        <dbReference type="Proteomes" id="UP000045285"/>
    </source>
</evidence>
<organism evidence="1 2">
    <name type="scientific">Mesorhizobium plurifarium</name>
    <dbReference type="NCBI Taxonomy" id="69974"/>
    <lineage>
        <taxon>Bacteria</taxon>
        <taxon>Pseudomonadati</taxon>
        <taxon>Pseudomonadota</taxon>
        <taxon>Alphaproteobacteria</taxon>
        <taxon>Hyphomicrobiales</taxon>
        <taxon>Phyllobacteriaceae</taxon>
        <taxon>Mesorhizobium</taxon>
    </lineage>
</organism>
<dbReference type="EMBL" id="CCMZ01000007">
    <property type="protein sequence ID" value="CDX13939.1"/>
    <property type="molecule type" value="Genomic_DNA"/>
</dbReference>
<dbReference type="AlphaFoldDB" id="A0A090DEE4"/>
<protein>
    <submittedName>
        <fullName evidence="1">Uncharacterized protein</fullName>
    </submittedName>
</protein>
<reference evidence="2" key="1">
    <citation type="submission" date="2014-08" db="EMBL/GenBank/DDBJ databases">
        <authorList>
            <person name="Moulin L."/>
        </authorList>
    </citation>
    <scope>NUCLEOTIDE SEQUENCE [LARGE SCALE GENOMIC DNA]</scope>
</reference>
<evidence type="ECO:0000313" key="1">
    <source>
        <dbReference type="EMBL" id="CDX13939.1"/>
    </source>
</evidence>
<keyword evidence="2" id="KW-1185">Reference proteome</keyword>
<name>A0A090DEE4_MESPL</name>